<dbReference type="OrthoDB" id="1915848at2759"/>
<keyword evidence="1" id="KW-0175">Coiled coil</keyword>
<dbReference type="Pfam" id="PF24994">
    <property type="entry name" value="GIL1_IRKI_C"/>
    <property type="match status" value="1"/>
</dbReference>
<dbReference type="AlphaFoldDB" id="S8DNA3"/>
<dbReference type="InterPro" id="IPR006943">
    <property type="entry name" value="DUF641_pln"/>
</dbReference>
<evidence type="ECO:0000259" key="3">
    <source>
        <dbReference type="Pfam" id="PF24994"/>
    </source>
</evidence>
<dbReference type="GO" id="GO:0009959">
    <property type="term" value="P:negative gravitropism"/>
    <property type="evidence" value="ECO:0007669"/>
    <property type="project" value="InterPro"/>
</dbReference>
<dbReference type="Proteomes" id="UP000015453">
    <property type="component" value="Unassembled WGS sequence"/>
</dbReference>
<dbReference type="InterPro" id="IPR040225">
    <property type="entry name" value="GIL1-like"/>
</dbReference>
<accession>S8DNA3</accession>
<sequence>NFDEEKAEDERNRATAEAFAAKIFAAVSSLKLAYAELQNAQFQRDESAVKIFDRRIVDAFLALSDLKRRFVKKQGGCSTPPHVSVMLSEVDEQQSLMKLYLIWAAKLEKEMEKKDAQIASMKEKLREMAETNLAMEERLCSDSSSSSSVLVSVKFAPMSLNNFVLVLNYALKSVRRFAKFMILRMESAHWDFHSALKAMKAGALMPEHRVFAVESFVCREIFAGFSDRSFDSAANPPTFFFKQFEEMGSVKNPIEFLNQFPESSFRAFLKSRYFHVIHPKMEYSLFGDFAQRNAVHSGGIPATEFFRLFSEMGRRVWLLKCLAFSFSDEVEIFRIKRNSRFSHVFMETVFLPADGGDFRVSFTVVPGFKFRRTVVPSKVYL</sequence>
<name>S8DNA3_9LAMI</name>
<organism evidence="4 5">
    <name type="scientific">Genlisea aurea</name>
    <dbReference type="NCBI Taxonomy" id="192259"/>
    <lineage>
        <taxon>Eukaryota</taxon>
        <taxon>Viridiplantae</taxon>
        <taxon>Streptophyta</taxon>
        <taxon>Embryophyta</taxon>
        <taxon>Tracheophyta</taxon>
        <taxon>Spermatophyta</taxon>
        <taxon>Magnoliopsida</taxon>
        <taxon>eudicotyledons</taxon>
        <taxon>Gunneridae</taxon>
        <taxon>Pentapetalae</taxon>
        <taxon>asterids</taxon>
        <taxon>lamiids</taxon>
        <taxon>Lamiales</taxon>
        <taxon>Lentibulariaceae</taxon>
        <taxon>Genlisea</taxon>
    </lineage>
</organism>
<evidence type="ECO:0000313" key="4">
    <source>
        <dbReference type="EMBL" id="EPS61202.1"/>
    </source>
</evidence>
<dbReference type="PANTHER" id="PTHR31161">
    <property type="entry name" value="PROTEIN GRAVITROPIC IN THE LIGHT 1"/>
    <property type="match status" value="1"/>
</dbReference>
<proteinExistence type="predicted"/>
<evidence type="ECO:0000259" key="2">
    <source>
        <dbReference type="Pfam" id="PF04859"/>
    </source>
</evidence>
<feature type="non-terminal residue" evidence="4">
    <location>
        <position position="1"/>
    </location>
</feature>
<gene>
    <name evidence="4" type="ORF">M569_13597</name>
</gene>
<dbReference type="EMBL" id="AUSU01007014">
    <property type="protein sequence ID" value="EPS61202.1"/>
    <property type="molecule type" value="Genomic_DNA"/>
</dbReference>
<feature type="domain" description="GIL1/IRKI C-terminal" evidence="3">
    <location>
        <begin position="332"/>
        <end position="380"/>
    </location>
</feature>
<dbReference type="GO" id="GO:0009639">
    <property type="term" value="P:response to red or far red light"/>
    <property type="evidence" value="ECO:0007669"/>
    <property type="project" value="InterPro"/>
</dbReference>
<feature type="coiled-coil region" evidence="1">
    <location>
        <begin position="104"/>
        <end position="138"/>
    </location>
</feature>
<reference evidence="4 5" key="1">
    <citation type="journal article" date="2013" name="BMC Genomics">
        <title>The miniature genome of a carnivorous plant Genlisea aurea contains a low number of genes and short non-coding sequences.</title>
        <authorList>
            <person name="Leushkin E.V."/>
            <person name="Sutormin R.A."/>
            <person name="Nabieva E.R."/>
            <person name="Penin A.A."/>
            <person name="Kondrashov A.S."/>
            <person name="Logacheva M.D."/>
        </authorList>
    </citation>
    <scope>NUCLEOTIDE SEQUENCE [LARGE SCALE GENOMIC DNA]</scope>
</reference>
<protein>
    <submittedName>
        <fullName evidence="4">Uncharacterized protein</fullName>
    </submittedName>
</protein>
<feature type="non-terminal residue" evidence="4">
    <location>
        <position position="381"/>
    </location>
</feature>
<dbReference type="Pfam" id="PF04859">
    <property type="entry name" value="DUF641"/>
    <property type="match status" value="1"/>
</dbReference>
<feature type="domain" description="DUF641" evidence="2">
    <location>
        <begin position="12"/>
        <end position="138"/>
    </location>
</feature>
<comment type="caution">
    <text evidence="4">The sequence shown here is derived from an EMBL/GenBank/DDBJ whole genome shotgun (WGS) entry which is preliminary data.</text>
</comment>
<evidence type="ECO:0000256" key="1">
    <source>
        <dbReference type="SAM" id="Coils"/>
    </source>
</evidence>
<dbReference type="InterPro" id="IPR056813">
    <property type="entry name" value="GIL1_IRKI_C"/>
</dbReference>
<keyword evidence="5" id="KW-1185">Reference proteome</keyword>
<evidence type="ECO:0000313" key="5">
    <source>
        <dbReference type="Proteomes" id="UP000015453"/>
    </source>
</evidence>